<keyword evidence="2 7" id="KW-0813">Transport</keyword>
<dbReference type="PANTHER" id="PTHR30026:SF21">
    <property type="entry name" value="SLR1270 PROTEIN"/>
    <property type="match status" value="1"/>
</dbReference>
<dbReference type="RefSeq" id="WP_256614638.1">
    <property type="nucleotide sequence ID" value="NZ_JANIBK010000026.1"/>
</dbReference>
<evidence type="ECO:0000256" key="3">
    <source>
        <dbReference type="ARBA" id="ARBA00022452"/>
    </source>
</evidence>
<evidence type="ECO:0000256" key="5">
    <source>
        <dbReference type="ARBA" id="ARBA00023136"/>
    </source>
</evidence>
<comment type="similarity">
    <text evidence="1 7">Belongs to the outer membrane factor (OMF) (TC 1.B.17) family.</text>
</comment>
<dbReference type="PANTHER" id="PTHR30026">
    <property type="entry name" value="OUTER MEMBRANE PROTEIN TOLC"/>
    <property type="match status" value="1"/>
</dbReference>
<dbReference type="PIRSF" id="PIRSF001892">
    <property type="entry name" value="CyaE"/>
    <property type="match status" value="1"/>
</dbReference>
<reference evidence="10 11" key="1">
    <citation type="submission" date="2022-07" db="EMBL/GenBank/DDBJ databases">
        <title>Methylomonas rivi sp. nov., Methylomonas rosea sp. nov., Methylomonas aureus sp. nov. and Methylomonas subterranea sp. nov., four novel methanotrophs isolated from a freshwater creek and the deep terrestrial subsurface.</title>
        <authorList>
            <person name="Abin C."/>
            <person name="Sankaranarayanan K."/>
            <person name="Garner C."/>
            <person name="Sindelar R."/>
            <person name="Kotary K."/>
            <person name="Garner R."/>
            <person name="Barclay S."/>
            <person name="Lawson P."/>
            <person name="Krumholz L."/>
        </authorList>
    </citation>
    <scope>NUCLEOTIDE SEQUENCE [LARGE SCALE GENOMIC DNA]</scope>
    <source>
        <strain evidence="10 11">WSC-6</strain>
    </source>
</reference>
<evidence type="ECO:0000256" key="1">
    <source>
        <dbReference type="ARBA" id="ARBA00007613"/>
    </source>
</evidence>
<proteinExistence type="inferred from homology"/>
<comment type="caution">
    <text evidence="10">The sequence shown here is derived from an EMBL/GenBank/DDBJ whole genome shotgun (WGS) entry which is preliminary data.</text>
</comment>
<dbReference type="InterPro" id="IPR003423">
    <property type="entry name" value="OMP_efflux"/>
</dbReference>
<organism evidence="10 11">
    <name type="scientific">Methylomonas rivi</name>
    <dbReference type="NCBI Taxonomy" id="2952226"/>
    <lineage>
        <taxon>Bacteria</taxon>
        <taxon>Pseudomonadati</taxon>
        <taxon>Pseudomonadota</taxon>
        <taxon>Gammaproteobacteria</taxon>
        <taxon>Methylococcales</taxon>
        <taxon>Methylococcaceae</taxon>
        <taxon>Methylomonas</taxon>
    </lineage>
</organism>
<dbReference type="InterPro" id="IPR028351">
    <property type="entry name" value="CyaE"/>
</dbReference>
<accession>A0ABT1U379</accession>
<keyword evidence="8" id="KW-0175">Coiled coil</keyword>
<sequence length="447" mass="48668">MRLLFKHLAVVLVTVAVVSGKAGAVTNAGVFTLQQAIDFALENNPEISIMQARIDQADAQLGQALASFYPQVKAGLSYQHSDNPAQAFSMIIAQRRLNLNGGDFNHPGGVDNYRPQVTATYSLFRGGQDYYLSQAAELGVETSELEKTATRHHLINNVTAAFYGYLAAQDAHELSLRSIEAVQSELDQSRVRYDAGTLLKSDVLSLEVQLAEAKDAQIQAANAIEIAMAMLKTLLGLSSEQAFTISENLSQPLPAAPAEFDALLSQALSQHPGLKAAEKRVAIAEQQLNAAQAGYLPRADAFVSYGSDSKDLAFSSNRDNVTAGVTVEVDVFSGFATQEKVKKAEHELTAAREAARQMRLRVENQVKTAQLRLREALNREQVTSVSVTAAEEALRLVKEQRNAGVVTVTRYIEAEVARDRAKTRDISARYDALRAEAELNQATGFWN</sequence>
<feature type="chain" id="PRO_5046664483" description="Protein CyaE" evidence="9">
    <location>
        <begin position="25"/>
        <end position="447"/>
    </location>
</feature>
<evidence type="ECO:0000256" key="2">
    <source>
        <dbReference type="ARBA" id="ARBA00022448"/>
    </source>
</evidence>
<dbReference type="InterPro" id="IPR051906">
    <property type="entry name" value="TolC-like"/>
</dbReference>
<keyword evidence="3" id="KW-1134">Transmembrane beta strand</keyword>
<dbReference type="EMBL" id="JANIBK010000026">
    <property type="protein sequence ID" value="MCQ8128262.1"/>
    <property type="molecule type" value="Genomic_DNA"/>
</dbReference>
<evidence type="ECO:0000256" key="7">
    <source>
        <dbReference type="PIRNR" id="PIRNR001892"/>
    </source>
</evidence>
<dbReference type="SUPFAM" id="SSF56954">
    <property type="entry name" value="Outer membrane efflux proteins (OEP)"/>
    <property type="match status" value="1"/>
</dbReference>
<keyword evidence="11" id="KW-1185">Reference proteome</keyword>
<comment type="subcellular location">
    <subcellularLocation>
        <location evidence="7">Cell outer membrane</location>
        <topology evidence="7">Peripheral membrane protein</topology>
    </subcellularLocation>
</comment>
<evidence type="ECO:0000256" key="9">
    <source>
        <dbReference type="SAM" id="SignalP"/>
    </source>
</evidence>
<feature type="signal peptide" evidence="9">
    <location>
        <begin position="1"/>
        <end position="24"/>
    </location>
</feature>
<name>A0ABT1U379_9GAMM</name>
<feature type="coiled-coil region" evidence="8">
    <location>
        <begin position="341"/>
        <end position="379"/>
    </location>
</feature>
<dbReference type="Proteomes" id="UP001524586">
    <property type="component" value="Unassembled WGS sequence"/>
</dbReference>
<evidence type="ECO:0000256" key="8">
    <source>
        <dbReference type="SAM" id="Coils"/>
    </source>
</evidence>
<keyword evidence="6 7" id="KW-0998">Cell outer membrane</keyword>
<keyword evidence="7" id="KW-0204">Cytolysis</keyword>
<dbReference type="Gene3D" id="1.20.1600.10">
    <property type="entry name" value="Outer membrane efflux proteins (OEP)"/>
    <property type="match status" value="1"/>
</dbReference>
<dbReference type="Pfam" id="PF02321">
    <property type="entry name" value="OEP"/>
    <property type="match status" value="2"/>
</dbReference>
<evidence type="ECO:0000313" key="11">
    <source>
        <dbReference type="Proteomes" id="UP001524586"/>
    </source>
</evidence>
<protein>
    <recommendedName>
        <fullName evidence="7">Protein CyaE</fullName>
    </recommendedName>
</protein>
<evidence type="ECO:0000256" key="6">
    <source>
        <dbReference type="ARBA" id="ARBA00023237"/>
    </source>
</evidence>
<evidence type="ECO:0000313" key="10">
    <source>
        <dbReference type="EMBL" id="MCQ8128262.1"/>
    </source>
</evidence>
<gene>
    <name evidence="10" type="ORF">NP596_07295</name>
</gene>
<evidence type="ECO:0000256" key="4">
    <source>
        <dbReference type="ARBA" id="ARBA00022692"/>
    </source>
</evidence>
<comment type="function">
    <text evidence="7">CyaE is necessary for transport of calmodulin-sensitive adenylate cyclase-hemolysin (cyclolysin).</text>
</comment>
<keyword evidence="5 7" id="KW-0472">Membrane</keyword>
<keyword evidence="4" id="KW-0812">Transmembrane</keyword>
<keyword evidence="7" id="KW-0354">Hemolysis</keyword>
<keyword evidence="9" id="KW-0732">Signal</keyword>